<dbReference type="EMBL" id="JAHRIO010011099">
    <property type="protein sequence ID" value="MEQ2161970.1"/>
    <property type="molecule type" value="Genomic_DNA"/>
</dbReference>
<name>A0ABV0MSE1_9TELE</name>
<evidence type="ECO:0000313" key="2">
    <source>
        <dbReference type="Proteomes" id="UP001476798"/>
    </source>
</evidence>
<accession>A0ABV0MSE1</accession>
<comment type="caution">
    <text evidence="1">The sequence shown here is derived from an EMBL/GenBank/DDBJ whole genome shotgun (WGS) entry which is preliminary data.</text>
</comment>
<proteinExistence type="predicted"/>
<reference evidence="1 2" key="1">
    <citation type="submission" date="2021-06" db="EMBL/GenBank/DDBJ databases">
        <authorList>
            <person name="Palmer J.M."/>
        </authorList>
    </citation>
    <scope>NUCLEOTIDE SEQUENCE [LARGE SCALE GENOMIC DNA]</scope>
    <source>
        <strain evidence="1 2">GA_2019</strain>
        <tissue evidence="1">Muscle</tissue>
    </source>
</reference>
<evidence type="ECO:0000313" key="1">
    <source>
        <dbReference type="EMBL" id="MEQ2161970.1"/>
    </source>
</evidence>
<gene>
    <name evidence="1" type="ORF">GOODEAATRI_015120</name>
</gene>
<protein>
    <recommendedName>
        <fullName evidence="3">Neurofibromin</fullName>
    </recommendedName>
</protein>
<keyword evidence="2" id="KW-1185">Reference proteome</keyword>
<sequence>MAVFKKAVNSSLATSDADAKINPFSFLIISSLNLSCQKRVHKGIEVNRLDYMFLQLFHHLFNQQHYLITEVLHFHNVCLLFNSVNIFCQPQQCFQGPWTFLTNAD</sequence>
<organism evidence="1 2">
    <name type="scientific">Goodea atripinnis</name>
    <dbReference type="NCBI Taxonomy" id="208336"/>
    <lineage>
        <taxon>Eukaryota</taxon>
        <taxon>Metazoa</taxon>
        <taxon>Chordata</taxon>
        <taxon>Craniata</taxon>
        <taxon>Vertebrata</taxon>
        <taxon>Euteleostomi</taxon>
        <taxon>Actinopterygii</taxon>
        <taxon>Neopterygii</taxon>
        <taxon>Teleostei</taxon>
        <taxon>Neoteleostei</taxon>
        <taxon>Acanthomorphata</taxon>
        <taxon>Ovalentaria</taxon>
        <taxon>Atherinomorphae</taxon>
        <taxon>Cyprinodontiformes</taxon>
        <taxon>Goodeidae</taxon>
        <taxon>Goodea</taxon>
    </lineage>
</organism>
<evidence type="ECO:0008006" key="3">
    <source>
        <dbReference type="Google" id="ProtNLM"/>
    </source>
</evidence>
<dbReference type="Proteomes" id="UP001476798">
    <property type="component" value="Unassembled WGS sequence"/>
</dbReference>